<dbReference type="Pfam" id="PF24626">
    <property type="entry name" value="SH3_Tf2-1"/>
    <property type="match status" value="1"/>
</dbReference>
<sequence>MNSQTRTPTHSVVGRGVTPGMKKDIALYVNKCLTCLKVKAEHQKPSGLLQQPEIPIWKWDQISMDFITKLPRTSRNHDSIWVIVDRLTKSAHFLPIREDYTMDRLAKLYIDEVVMRHGVPISILSDRDSRFTSRFWQTLQNALGTKIYMSTAYHPQTDGQTERTYQTLENMLRSCVIDFGGSWDIHLPLIELSYNTSYHTSIQCAPFEALYGQKCRSPVCWSEIGESQIIGPEYIQELTDKIMLICKRMKTTQDQQKNYADNRRKPLEFQVGDIVMLKVSPWKGIVRFGKRGKLAPRYVGPFKILERIGSVAYRLELPPELNNIHDVFHVSSLKKCLLEESLAVPLVGNTN</sequence>
<evidence type="ECO:0000313" key="2">
    <source>
        <dbReference type="EMBL" id="KAD7476890.1"/>
    </source>
</evidence>
<dbReference type="PANTHER" id="PTHR45835:SF101">
    <property type="entry name" value="NUCLEOTIDYLTRANSFERASE, RIBONUCLEASE H"/>
    <property type="match status" value="1"/>
</dbReference>
<dbReference type="OrthoDB" id="1909122at2759"/>
<dbReference type="InterPro" id="IPR056924">
    <property type="entry name" value="SH3_Tf2-1"/>
</dbReference>
<name>A0A5N6PZN5_9ASTR</name>
<dbReference type="InterPro" id="IPR036397">
    <property type="entry name" value="RNaseH_sf"/>
</dbReference>
<dbReference type="Gene3D" id="3.30.420.10">
    <property type="entry name" value="Ribonuclease H-like superfamily/Ribonuclease H"/>
    <property type="match status" value="1"/>
</dbReference>
<feature type="domain" description="Integrase catalytic" evidence="1">
    <location>
        <begin position="48"/>
        <end position="214"/>
    </location>
</feature>
<dbReference type="PROSITE" id="PS50994">
    <property type="entry name" value="INTEGRASE"/>
    <property type="match status" value="1"/>
</dbReference>
<evidence type="ECO:0000259" key="1">
    <source>
        <dbReference type="PROSITE" id="PS50994"/>
    </source>
</evidence>
<dbReference type="SUPFAM" id="SSF53098">
    <property type="entry name" value="Ribonuclease H-like"/>
    <property type="match status" value="1"/>
</dbReference>
<keyword evidence="3" id="KW-1185">Reference proteome</keyword>
<dbReference type="GO" id="GO:0003676">
    <property type="term" value="F:nucleic acid binding"/>
    <property type="evidence" value="ECO:0007669"/>
    <property type="project" value="InterPro"/>
</dbReference>
<dbReference type="PANTHER" id="PTHR45835">
    <property type="entry name" value="YALI0A06105P"/>
    <property type="match status" value="1"/>
</dbReference>
<gene>
    <name evidence="2" type="ORF">E3N88_00026</name>
</gene>
<dbReference type="InterPro" id="IPR001584">
    <property type="entry name" value="Integrase_cat-core"/>
</dbReference>
<evidence type="ECO:0000313" key="3">
    <source>
        <dbReference type="Proteomes" id="UP000326396"/>
    </source>
</evidence>
<comment type="caution">
    <text evidence="2">The sequence shown here is derived from an EMBL/GenBank/DDBJ whole genome shotgun (WGS) entry which is preliminary data.</text>
</comment>
<reference evidence="2 3" key="1">
    <citation type="submission" date="2019-05" db="EMBL/GenBank/DDBJ databases">
        <title>Mikania micrantha, genome provides insights into the molecular mechanism of rapid growth.</title>
        <authorList>
            <person name="Liu B."/>
        </authorList>
    </citation>
    <scope>NUCLEOTIDE SEQUENCE [LARGE SCALE GENOMIC DNA]</scope>
    <source>
        <strain evidence="2">NLD-2019</strain>
        <tissue evidence="2">Leaf</tissue>
    </source>
</reference>
<dbReference type="GO" id="GO:0015074">
    <property type="term" value="P:DNA integration"/>
    <property type="evidence" value="ECO:0007669"/>
    <property type="project" value="InterPro"/>
</dbReference>
<organism evidence="2 3">
    <name type="scientific">Mikania micrantha</name>
    <name type="common">bitter vine</name>
    <dbReference type="NCBI Taxonomy" id="192012"/>
    <lineage>
        <taxon>Eukaryota</taxon>
        <taxon>Viridiplantae</taxon>
        <taxon>Streptophyta</taxon>
        <taxon>Embryophyta</taxon>
        <taxon>Tracheophyta</taxon>
        <taxon>Spermatophyta</taxon>
        <taxon>Magnoliopsida</taxon>
        <taxon>eudicotyledons</taxon>
        <taxon>Gunneridae</taxon>
        <taxon>Pentapetalae</taxon>
        <taxon>asterids</taxon>
        <taxon>campanulids</taxon>
        <taxon>Asterales</taxon>
        <taxon>Asteraceae</taxon>
        <taxon>Asteroideae</taxon>
        <taxon>Heliantheae alliance</taxon>
        <taxon>Eupatorieae</taxon>
        <taxon>Mikania</taxon>
    </lineage>
</organism>
<dbReference type="EMBL" id="SZYD01000001">
    <property type="protein sequence ID" value="KAD7476890.1"/>
    <property type="molecule type" value="Genomic_DNA"/>
</dbReference>
<dbReference type="FunFam" id="3.30.420.10:FF:000032">
    <property type="entry name" value="Retrovirus-related Pol polyprotein from transposon 297-like Protein"/>
    <property type="match status" value="1"/>
</dbReference>
<proteinExistence type="predicted"/>
<dbReference type="AlphaFoldDB" id="A0A5N6PZN5"/>
<protein>
    <recommendedName>
        <fullName evidence="1">Integrase catalytic domain-containing protein</fullName>
    </recommendedName>
</protein>
<accession>A0A5N6PZN5</accession>
<dbReference type="InterPro" id="IPR012337">
    <property type="entry name" value="RNaseH-like_sf"/>
</dbReference>
<dbReference type="Proteomes" id="UP000326396">
    <property type="component" value="Linkage Group LG1"/>
</dbReference>